<dbReference type="SUPFAM" id="SSF49899">
    <property type="entry name" value="Concanavalin A-like lectins/glucanases"/>
    <property type="match status" value="1"/>
</dbReference>
<evidence type="ECO:0000259" key="3">
    <source>
        <dbReference type="Pfam" id="PF15787"/>
    </source>
</evidence>
<feature type="compositionally biased region" description="Polar residues" evidence="2">
    <location>
        <begin position="365"/>
        <end position="389"/>
    </location>
</feature>
<sequence length="1798" mass="200357">MHVSIECNILAVQCLLNILKWSPIYRDVFREVGLLEVMVSCLHQYAAMLKTKQSENTPGRVTGVEAEIYVPERQQNLAFGVMDILTELLKENEQNASKFPPPYPPPPMKKMLYFTRSNIPRVRGSRCAHNLVPYFQCRHQALEIVQQLIYSKDGGDDMETLVIIMQSAEFQDLQLKIDIIQALQHVLLINHRSRSVFREAQGFVSVLSVLIGLEASLCDPEEEQWKHVTRDQIFHLLESINQLLSVSMRKEPANSKFFSSEVKYENIMRAYKFLGCFTEECIMPKTLPIEIVEKSDDISGVDTAPFFNNFEIDEDYGKIPSQLKFCCRLLHLLCKLSIDDYKESKSSSSSSSPLPSPSGTLGTSRSHPSLSSARNGSSSPQHAASSRHSLASPRGSLMLGSPISSRSLILSDIPMIVHPGAVLTMVDLLPGIPMCKGFEKESLSLRMHIFQVIHELLSSERNQQILCEAGLPQKLLEIGSLPLANEEHPLHVTMQHMLEKLASQAFEPKELRDFLRLGSPLNCKSISHHEESAAEDTIVQSDPARGNSLYLALPSKNSEEVDLLNSANIVKENDGLKKSNSTAALSESEECPTVPLTRVKCVVSMTTPRDTRLTDATSLPAFVEFDMNVEGYGCLYLPSIAPQATTSQAVVTVGMNTGNSGETHGGIGTGDRTFPPQSGISFSVWFCVDQFGSMSENRDHAVRLLTIVRTASSSGPEISCFSLMLSSKERKLILSTLEEPLGRTAPKRKSNHKAENSSTFKFFRQDLGQEGRWHHLAVVFNKTVIKNNTTAAIFVDGQLLHTNKISYINSSPNSSGNNASSNNHIVSIHAYIGTPPALHAPSQLKWRLGPTHLMEDPLSSSTIATIYQLGPSYVGSFLAPKQDVLQSRLMSAVSKCKRRRSFWTASNAQSVLTVHRIKKVFNKVDSRAVAKLLNLSYHDNTTPIRLIHNSVAHLAGPARSFGAILIGGNGVRTFCPKPVSASLCNVGGCGVLLGLIAMANDFEGLYAAVKALVCVTKNNAPMIDEMQRRRGFQILAYLFRKKKHHLNSNILHLTYALVGTIDSDRESTIIPHSIAFEDLLCDLEVWHNAPFDLLKSLCEHFLELVTDSVEADKNQRLMLQLGMVKRLLHVIRGSPLNQTTIVAITNLLLVLLQNEPRQRDILCFGQFLAATLPLWTVSEAKFTCEEIASATSENDNQGKTPDTQNIWDNFNDNISPYHIYIRNTFLELLLKIMLKKGSPALNISFSEEIQRILGFDWFLLFLQGFNVGKGSKHNQNREIIVEASRLPGFTMLQWLLRQHTDVPEVYLMMLALTLGKSVNDIPPNFELDLDSLWKFLFEGSSPHDLKINLLADAAITILALIREILNQPYDDPPPDWSSSYPLNLIQFLMYLYHNLKVFKPVCMSTNFLTALAASLFPYIPLNEPSSPEDEVILLPDESNELLSPGDHAKACPERASQGQIDEFQTELLTLVMNRILGGDALLGKDCALPISDGGSYNNLVQSVFYFCSRLVDKLWQGVFNKKPKDVFEFIALLIAQSKRKSHGMTLDDIYHCLNRTVLYQLSRPCCSLADQMTLLATLRNVTEYRSLIFGAGNYEQEFVSCLCHCLFCLTDDITCDKLPMTRVKYSVGHGAMSELPDHRLQQDHHVARRLYHGCEKCGTPAAGESRGQLMVRNAARRVWDDLISSKKNQIEDLFKVTLPNASAGQRNAVKVDLKIAKAALGESAARSWQVYITGEKKNSARDQAKQTQSHLASKVTSGFNLLSSRKSKRESASIKASVSSLNDVNIWTNTHIFIVGTW</sequence>
<comment type="caution">
    <text evidence="5">The sequence shown here is derived from an EMBL/GenBank/DDBJ whole genome shotgun (WGS) entry which is preliminary data.</text>
</comment>
<dbReference type="Pfam" id="PF23295">
    <property type="entry name" value="Arm_4"/>
    <property type="match status" value="1"/>
</dbReference>
<accession>A0A2G8KY75</accession>
<keyword evidence="6" id="KW-1185">Reference proteome</keyword>
<evidence type="ECO:0000313" key="5">
    <source>
        <dbReference type="EMBL" id="PIK52860.1"/>
    </source>
</evidence>
<dbReference type="SUPFAM" id="SSF48371">
    <property type="entry name" value="ARM repeat"/>
    <property type="match status" value="1"/>
</dbReference>
<dbReference type="EMBL" id="MRZV01000312">
    <property type="protein sequence ID" value="PIK52860.1"/>
    <property type="molecule type" value="Genomic_DNA"/>
</dbReference>
<evidence type="ECO:0000313" key="6">
    <source>
        <dbReference type="Proteomes" id="UP000230750"/>
    </source>
</evidence>
<dbReference type="InterPro" id="IPR031570">
    <property type="entry name" value="NBEA/BDCP_DUF4704"/>
</dbReference>
<dbReference type="Proteomes" id="UP000230750">
    <property type="component" value="Unassembled WGS sequence"/>
</dbReference>
<dbReference type="PANTHER" id="PTHR46108:SF4">
    <property type="entry name" value="BLUE CHEESE"/>
    <property type="match status" value="1"/>
</dbReference>
<organism evidence="5 6">
    <name type="scientific">Stichopus japonicus</name>
    <name type="common">Sea cucumber</name>
    <dbReference type="NCBI Taxonomy" id="307972"/>
    <lineage>
        <taxon>Eukaryota</taxon>
        <taxon>Metazoa</taxon>
        <taxon>Echinodermata</taxon>
        <taxon>Eleutherozoa</taxon>
        <taxon>Echinozoa</taxon>
        <taxon>Holothuroidea</taxon>
        <taxon>Aspidochirotacea</taxon>
        <taxon>Aspidochirotida</taxon>
        <taxon>Stichopodidae</taxon>
        <taxon>Apostichopus</taxon>
    </lineage>
</organism>
<dbReference type="InterPro" id="IPR016024">
    <property type="entry name" value="ARM-type_fold"/>
</dbReference>
<feature type="domain" description="Alfy-like armadillo-like repeat" evidence="4">
    <location>
        <begin position="166"/>
        <end position="267"/>
    </location>
</feature>
<name>A0A2G8KY75_STIJA</name>
<gene>
    <name evidence="5" type="ORF">BSL78_10293</name>
</gene>
<dbReference type="OrthoDB" id="10018316at2759"/>
<dbReference type="Gene3D" id="2.60.120.200">
    <property type="match status" value="1"/>
</dbReference>
<dbReference type="InterPro" id="IPR051944">
    <property type="entry name" value="BEACH_domain_protein"/>
</dbReference>
<protein>
    <submittedName>
        <fullName evidence="5">Putative WD repeat and FYVE domain-containing protein 3</fullName>
    </submittedName>
</protein>
<dbReference type="Pfam" id="PF15787">
    <property type="entry name" value="DUF4704"/>
    <property type="match status" value="1"/>
</dbReference>
<dbReference type="InterPro" id="IPR056252">
    <property type="entry name" value="Alfy-like_Arm-like"/>
</dbReference>
<dbReference type="STRING" id="307972.A0A2G8KY75"/>
<evidence type="ECO:0000256" key="2">
    <source>
        <dbReference type="SAM" id="MobiDB-lite"/>
    </source>
</evidence>
<reference evidence="5 6" key="1">
    <citation type="journal article" date="2017" name="PLoS Biol.">
        <title>The sea cucumber genome provides insights into morphological evolution and visceral regeneration.</title>
        <authorList>
            <person name="Zhang X."/>
            <person name="Sun L."/>
            <person name="Yuan J."/>
            <person name="Sun Y."/>
            <person name="Gao Y."/>
            <person name="Zhang L."/>
            <person name="Li S."/>
            <person name="Dai H."/>
            <person name="Hamel J.F."/>
            <person name="Liu C."/>
            <person name="Yu Y."/>
            <person name="Liu S."/>
            <person name="Lin W."/>
            <person name="Guo K."/>
            <person name="Jin S."/>
            <person name="Xu P."/>
            <person name="Storey K.B."/>
            <person name="Huan P."/>
            <person name="Zhang T."/>
            <person name="Zhou Y."/>
            <person name="Zhang J."/>
            <person name="Lin C."/>
            <person name="Li X."/>
            <person name="Xing L."/>
            <person name="Huo D."/>
            <person name="Sun M."/>
            <person name="Wang L."/>
            <person name="Mercier A."/>
            <person name="Li F."/>
            <person name="Yang H."/>
            <person name="Xiang J."/>
        </authorList>
    </citation>
    <scope>NUCLEOTIDE SEQUENCE [LARGE SCALE GENOMIC DNA]</scope>
    <source>
        <strain evidence="5">Shaxun</strain>
        <tissue evidence="5">Muscle</tissue>
    </source>
</reference>
<dbReference type="InterPro" id="IPR013320">
    <property type="entry name" value="ConA-like_dom_sf"/>
</dbReference>
<feature type="region of interest" description="Disordered" evidence="2">
    <location>
        <begin position="344"/>
        <end position="393"/>
    </location>
</feature>
<proteinExistence type="predicted"/>
<dbReference type="PANTHER" id="PTHR46108">
    <property type="entry name" value="BLUE CHEESE"/>
    <property type="match status" value="1"/>
</dbReference>
<evidence type="ECO:0000256" key="1">
    <source>
        <dbReference type="ARBA" id="ARBA00022574"/>
    </source>
</evidence>
<feature type="compositionally biased region" description="Low complexity" evidence="2">
    <location>
        <begin position="346"/>
        <end position="364"/>
    </location>
</feature>
<evidence type="ECO:0000259" key="4">
    <source>
        <dbReference type="Pfam" id="PF23295"/>
    </source>
</evidence>
<keyword evidence="1" id="KW-0853">WD repeat</keyword>
<feature type="domain" description="DUF4704" evidence="3">
    <location>
        <begin position="1015"/>
        <end position="1133"/>
    </location>
</feature>